<sequence>MPYRLERASLYDSEDPFEAKPGPGIVIPTLPALSFVREKEDDASFLDLEQELPGFPRPSQSSASSGSPRRIRVQVLSSEGSSGTRPPSYYVDLPPNYELQDIIDTQSSMHRLFQVDELVRLILQWCGRKSNANNAIVCKSWSRDALSFLWEEITDINVVFALLGAESQINYQRYFVAPTAEKWSRFQSLYAPLVHTLDCSALDNAQQNRMIPLFDTLARLQSSKPIFPNLTTILWREVDARGYSHHSVIFMHPNVKTFRFTLLTPDTITQDTLSEYFLAVAERMPSLKMVKIQTNHGRHEILKGPLIALAKALPLLSKVSLPSFLNIAEVMQQLSSCPNLRSIEFARFDTQAGVTQMPPPISEEGFGDLQRLSIHTSYSTLTHFLRESASAPRLSDLQVTSTSREGETPAGIKDLLEVVASRFEKTLRWLSVQIDKAFPPNQLSEPSALSIVDVVHFQHIEPVLRCSNISRLALTHSYPLAIEQDDLNKLAVAWPNLTHLRLCEDPQRGLPSNIMLKCPNLTGIIPFSRSCPNLEALALRLTPTIDVGFDVYGTPDQPLRHLHTFSPGNVPYDALNDVAVTMFLGLFFPPDCKILFATNWGGTPGKPTVPEEWATKWRDVKKGLVLVEAMKDRFKWKNAEAASVMKKEK</sequence>
<dbReference type="SUPFAM" id="SSF52047">
    <property type="entry name" value="RNI-like"/>
    <property type="match status" value="1"/>
</dbReference>
<organism evidence="2 3">
    <name type="scientific">Marasmius tenuissimus</name>
    <dbReference type="NCBI Taxonomy" id="585030"/>
    <lineage>
        <taxon>Eukaryota</taxon>
        <taxon>Fungi</taxon>
        <taxon>Dikarya</taxon>
        <taxon>Basidiomycota</taxon>
        <taxon>Agaricomycotina</taxon>
        <taxon>Agaricomycetes</taxon>
        <taxon>Agaricomycetidae</taxon>
        <taxon>Agaricales</taxon>
        <taxon>Marasmiineae</taxon>
        <taxon>Marasmiaceae</taxon>
        <taxon>Marasmius</taxon>
    </lineage>
</organism>
<feature type="region of interest" description="Disordered" evidence="1">
    <location>
        <begin position="1"/>
        <end position="24"/>
    </location>
</feature>
<keyword evidence="3" id="KW-1185">Reference proteome</keyword>
<evidence type="ECO:0000256" key="1">
    <source>
        <dbReference type="SAM" id="MobiDB-lite"/>
    </source>
</evidence>
<accession>A0ABR2ZNR2</accession>
<dbReference type="Proteomes" id="UP001437256">
    <property type="component" value="Unassembled WGS sequence"/>
</dbReference>
<evidence type="ECO:0000313" key="2">
    <source>
        <dbReference type="EMBL" id="KAL0062824.1"/>
    </source>
</evidence>
<comment type="caution">
    <text evidence="2">The sequence shown here is derived from an EMBL/GenBank/DDBJ whole genome shotgun (WGS) entry which is preliminary data.</text>
</comment>
<dbReference type="Gene3D" id="3.80.10.10">
    <property type="entry name" value="Ribonuclease Inhibitor"/>
    <property type="match status" value="1"/>
</dbReference>
<reference evidence="2 3" key="1">
    <citation type="submission" date="2024-05" db="EMBL/GenBank/DDBJ databases">
        <title>A draft genome resource for the thread blight pathogen Marasmius tenuissimus strain MS-2.</title>
        <authorList>
            <person name="Yulfo-Soto G.E."/>
            <person name="Baruah I.K."/>
            <person name="Amoako-Attah I."/>
            <person name="Bukari Y."/>
            <person name="Meinhardt L.W."/>
            <person name="Bailey B.A."/>
            <person name="Cohen S.P."/>
        </authorList>
    </citation>
    <scope>NUCLEOTIDE SEQUENCE [LARGE SCALE GENOMIC DNA]</scope>
    <source>
        <strain evidence="2 3">MS-2</strain>
    </source>
</reference>
<dbReference type="PANTHER" id="PTHR38926">
    <property type="entry name" value="F-BOX DOMAIN CONTAINING PROTEIN, EXPRESSED"/>
    <property type="match status" value="1"/>
</dbReference>
<evidence type="ECO:0000313" key="3">
    <source>
        <dbReference type="Proteomes" id="UP001437256"/>
    </source>
</evidence>
<name>A0ABR2ZNR2_9AGAR</name>
<protein>
    <recommendedName>
        <fullName evidence="4">F-box domain-containing protein</fullName>
    </recommendedName>
</protein>
<dbReference type="EMBL" id="JBBXMP010000095">
    <property type="protein sequence ID" value="KAL0062824.1"/>
    <property type="molecule type" value="Genomic_DNA"/>
</dbReference>
<gene>
    <name evidence="2" type="ORF">AAF712_010277</name>
</gene>
<dbReference type="InterPro" id="IPR032675">
    <property type="entry name" value="LRR_dom_sf"/>
</dbReference>
<proteinExistence type="predicted"/>
<evidence type="ECO:0008006" key="4">
    <source>
        <dbReference type="Google" id="ProtNLM"/>
    </source>
</evidence>
<dbReference type="PANTHER" id="PTHR38926:SF5">
    <property type="entry name" value="F-BOX AND LEUCINE-RICH REPEAT PROTEIN 6"/>
    <property type="match status" value="1"/>
</dbReference>